<dbReference type="InterPro" id="IPR001304">
    <property type="entry name" value="C-type_lectin-like"/>
</dbReference>
<dbReference type="SMART" id="SM00034">
    <property type="entry name" value="CLECT"/>
    <property type="match status" value="1"/>
</dbReference>
<dbReference type="InterPro" id="IPR016186">
    <property type="entry name" value="C-type_lectin-like/link_sf"/>
</dbReference>
<protein>
    <submittedName>
        <fullName evidence="2">Collectin-11</fullName>
    </submittedName>
</protein>
<accession>A0AAV4B6T4</accession>
<gene>
    <name evidence="2" type="ORF">PoB_004176500</name>
</gene>
<dbReference type="Pfam" id="PF00059">
    <property type="entry name" value="Lectin_C"/>
    <property type="match status" value="1"/>
</dbReference>
<keyword evidence="3" id="KW-1185">Reference proteome</keyword>
<dbReference type="InterPro" id="IPR016187">
    <property type="entry name" value="CTDL_fold"/>
</dbReference>
<dbReference type="EMBL" id="BLXT01004605">
    <property type="protein sequence ID" value="GFO15260.1"/>
    <property type="molecule type" value="Genomic_DNA"/>
</dbReference>
<name>A0AAV4B6T4_9GAST</name>
<sequence>MLDNLEKAVKKISSFLVDLSKTVMMIQHVLNHHALFPSPFLVSKMFRGKKDFLTKIKAVFDISTADANCKNYGGYLVELDDQEEMNFVGSFVTRAGGWGSYVFTGANDLKEENRFVQYRSKKPLLSAIWASGEPNNARKREDCVEIMAPSEENIRHRLNDVECDLVSRYVCESQ</sequence>
<dbReference type="PANTHER" id="PTHR22803">
    <property type="entry name" value="MANNOSE, PHOSPHOLIPASE, LECTIN RECEPTOR RELATED"/>
    <property type="match status" value="1"/>
</dbReference>
<dbReference type="InterPro" id="IPR050111">
    <property type="entry name" value="C-type_lectin/snaclec_domain"/>
</dbReference>
<feature type="domain" description="C-type lectin" evidence="1">
    <location>
        <begin position="65"/>
        <end position="172"/>
    </location>
</feature>
<comment type="caution">
    <text evidence="2">The sequence shown here is derived from an EMBL/GenBank/DDBJ whole genome shotgun (WGS) entry which is preliminary data.</text>
</comment>
<proteinExistence type="predicted"/>
<dbReference type="CDD" id="cd00037">
    <property type="entry name" value="CLECT"/>
    <property type="match status" value="1"/>
</dbReference>
<reference evidence="2 3" key="1">
    <citation type="journal article" date="2021" name="Elife">
        <title>Chloroplast acquisition without the gene transfer in kleptoplastic sea slugs, Plakobranchus ocellatus.</title>
        <authorList>
            <person name="Maeda T."/>
            <person name="Takahashi S."/>
            <person name="Yoshida T."/>
            <person name="Shimamura S."/>
            <person name="Takaki Y."/>
            <person name="Nagai Y."/>
            <person name="Toyoda A."/>
            <person name="Suzuki Y."/>
            <person name="Arimoto A."/>
            <person name="Ishii H."/>
            <person name="Satoh N."/>
            <person name="Nishiyama T."/>
            <person name="Hasebe M."/>
            <person name="Maruyama T."/>
            <person name="Minagawa J."/>
            <person name="Obokata J."/>
            <person name="Shigenobu S."/>
        </authorList>
    </citation>
    <scope>NUCLEOTIDE SEQUENCE [LARGE SCALE GENOMIC DNA]</scope>
</reference>
<dbReference type="AlphaFoldDB" id="A0AAV4B6T4"/>
<organism evidence="2 3">
    <name type="scientific">Plakobranchus ocellatus</name>
    <dbReference type="NCBI Taxonomy" id="259542"/>
    <lineage>
        <taxon>Eukaryota</taxon>
        <taxon>Metazoa</taxon>
        <taxon>Spiralia</taxon>
        <taxon>Lophotrochozoa</taxon>
        <taxon>Mollusca</taxon>
        <taxon>Gastropoda</taxon>
        <taxon>Heterobranchia</taxon>
        <taxon>Euthyneura</taxon>
        <taxon>Panpulmonata</taxon>
        <taxon>Sacoglossa</taxon>
        <taxon>Placobranchoidea</taxon>
        <taxon>Plakobranchidae</taxon>
        <taxon>Plakobranchus</taxon>
    </lineage>
</organism>
<dbReference type="SUPFAM" id="SSF56436">
    <property type="entry name" value="C-type lectin-like"/>
    <property type="match status" value="1"/>
</dbReference>
<dbReference type="PROSITE" id="PS50041">
    <property type="entry name" value="C_TYPE_LECTIN_2"/>
    <property type="match status" value="1"/>
</dbReference>
<dbReference type="Gene3D" id="3.10.100.10">
    <property type="entry name" value="Mannose-Binding Protein A, subunit A"/>
    <property type="match status" value="1"/>
</dbReference>
<evidence type="ECO:0000259" key="1">
    <source>
        <dbReference type="PROSITE" id="PS50041"/>
    </source>
</evidence>
<evidence type="ECO:0000313" key="2">
    <source>
        <dbReference type="EMBL" id="GFO15260.1"/>
    </source>
</evidence>
<dbReference type="Proteomes" id="UP000735302">
    <property type="component" value="Unassembled WGS sequence"/>
</dbReference>
<evidence type="ECO:0000313" key="3">
    <source>
        <dbReference type="Proteomes" id="UP000735302"/>
    </source>
</evidence>